<dbReference type="Pfam" id="PF08240">
    <property type="entry name" value="ADH_N"/>
    <property type="match status" value="1"/>
</dbReference>
<gene>
    <name evidence="4" type="primary">orsE_2</name>
    <name evidence="4" type="ORF">LCER1_G006450</name>
</gene>
<comment type="similarity">
    <text evidence="1">Belongs to the zinc-containing alcohol dehydrogenase family.</text>
</comment>
<keyword evidence="2" id="KW-0560">Oxidoreductase</keyword>
<evidence type="ECO:0000256" key="1">
    <source>
        <dbReference type="ARBA" id="ARBA00008072"/>
    </source>
</evidence>
<sequence length="163" mass="17211">MTTTQKALVFVEVGKPLTLMSVPIPEPGENELLIKLTATGLNPLDQKLRDYNILNIDIPAILGLDLVGTVVKHGPGDTASFPVGSHVFSQYSDMSSGGLQQYSLVKAPYTALVPAGIPDPDAAFSINAFTSAVCLFHPSIGFGFPFPGTPEAATFDYSAQTIV</sequence>
<dbReference type="PANTHER" id="PTHR45348">
    <property type="entry name" value="HYPOTHETICAL OXIDOREDUCTASE (EUROFUNG)"/>
    <property type="match status" value="1"/>
</dbReference>
<accession>A0A7D8Z4L9</accession>
<dbReference type="SUPFAM" id="SSF50129">
    <property type="entry name" value="GroES-like"/>
    <property type="match status" value="1"/>
</dbReference>
<dbReference type="PANTHER" id="PTHR45348:SF2">
    <property type="entry name" value="ZINC-TYPE ALCOHOL DEHYDROGENASE-LIKE PROTEIN C2E1P3.01"/>
    <property type="match status" value="1"/>
</dbReference>
<dbReference type="InterPro" id="IPR013154">
    <property type="entry name" value="ADH-like_N"/>
</dbReference>
<organism evidence="4 5">
    <name type="scientific">Lachnellula cervina</name>
    <dbReference type="NCBI Taxonomy" id="1316786"/>
    <lineage>
        <taxon>Eukaryota</taxon>
        <taxon>Fungi</taxon>
        <taxon>Dikarya</taxon>
        <taxon>Ascomycota</taxon>
        <taxon>Pezizomycotina</taxon>
        <taxon>Leotiomycetes</taxon>
        <taxon>Helotiales</taxon>
        <taxon>Lachnaceae</taxon>
        <taxon>Lachnellula</taxon>
    </lineage>
</organism>
<dbReference type="AlphaFoldDB" id="A0A7D8Z4L9"/>
<dbReference type="Gene3D" id="3.90.180.10">
    <property type="entry name" value="Medium-chain alcohol dehydrogenases, catalytic domain"/>
    <property type="match status" value="1"/>
</dbReference>
<evidence type="ECO:0000256" key="2">
    <source>
        <dbReference type="ARBA" id="ARBA00023002"/>
    </source>
</evidence>
<dbReference type="OrthoDB" id="9992527at2759"/>
<evidence type="ECO:0000259" key="3">
    <source>
        <dbReference type="Pfam" id="PF08240"/>
    </source>
</evidence>
<feature type="non-terminal residue" evidence="4">
    <location>
        <position position="163"/>
    </location>
</feature>
<evidence type="ECO:0000313" key="5">
    <source>
        <dbReference type="Proteomes" id="UP000481288"/>
    </source>
</evidence>
<dbReference type="Proteomes" id="UP000481288">
    <property type="component" value="Unassembled WGS sequence"/>
</dbReference>
<keyword evidence="5" id="KW-1185">Reference proteome</keyword>
<proteinExistence type="inferred from homology"/>
<comment type="caution">
    <text evidence="4">The sequence shown here is derived from an EMBL/GenBank/DDBJ whole genome shotgun (WGS) entry which is preliminary data.</text>
</comment>
<evidence type="ECO:0000313" key="4">
    <source>
        <dbReference type="EMBL" id="TVY52564.1"/>
    </source>
</evidence>
<reference evidence="4 5" key="1">
    <citation type="submission" date="2018-05" db="EMBL/GenBank/DDBJ databases">
        <title>Whole genome sequencing for identification of molecular markers to develop diagnostic detection tools for the regulated plant pathogen Lachnellula willkommii.</title>
        <authorList>
            <person name="Giroux E."/>
            <person name="Bilodeau G."/>
        </authorList>
    </citation>
    <scope>NUCLEOTIDE SEQUENCE [LARGE SCALE GENOMIC DNA]</scope>
    <source>
        <strain evidence="4 5">CBS 625.97</strain>
    </source>
</reference>
<name>A0A7D8Z4L9_9HELO</name>
<dbReference type="EMBL" id="QGMG01000589">
    <property type="protein sequence ID" value="TVY52564.1"/>
    <property type="molecule type" value="Genomic_DNA"/>
</dbReference>
<dbReference type="InterPro" id="IPR011032">
    <property type="entry name" value="GroES-like_sf"/>
</dbReference>
<dbReference type="InterPro" id="IPR047122">
    <property type="entry name" value="Trans-enoyl_RdTase-like"/>
</dbReference>
<feature type="domain" description="Alcohol dehydrogenase-like N-terminal" evidence="3">
    <location>
        <begin position="28"/>
        <end position="113"/>
    </location>
</feature>
<protein>
    <submittedName>
        <fullName evidence="4">Dehydrogenase orsE</fullName>
    </submittedName>
</protein>
<dbReference type="GO" id="GO:0016651">
    <property type="term" value="F:oxidoreductase activity, acting on NAD(P)H"/>
    <property type="evidence" value="ECO:0007669"/>
    <property type="project" value="InterPro"/>
</dbReference>